<keyword evidence="4" id="KW-1185">Reference proteome</keyword>
<dbReference type="Proteomes" id="UP000632222">
    <property type="component" value="Unassembled WGS sequence"/>
</dbReference>
<feature type="domain" description="Calcineurin-like phosphoesterase" evidence="2">
    <location>
        <begin position="8"/>
        <end position="185"/>
    </location>
</feature>
<protein>
    <submittedName>
        <fullName evidence="3">DNA methylase</fullName>
    </submittedName>
</protein>
<dbReference type="EMBL" id="BMOD01000002">
    <property type="protein sequence ID" value="GGJ23142.1"/>
    <property type="molecule type" value="Genomic_DNA"/>
</dbReference>
<dbReference type="InterPro" id="IPR024654">
    <property type="entry name" value="Calcineurin-like_PHP_lpxH"/>
</dbReference>
<dbReference type="InterPro" id="IPR011152">
    <property type="entry name" value="Pesterase_MJ0912"/>
</dbReference>
<organism evidence="3 4">
    <name type="scientific">Deinococcus roseus</name>
    <dbReference type="NCBI Taxonomy" id="392414"/>
    <lineage>
        <taxon>Bacteria</taxon>
        <taxon>Thermotogati</taxon>
        <taxon>Deinococcota</taxon>
        <taxon>Deinococci</taxon>
        <taxon>Deinococcales</taxon>
        <taxon>Deinococcaceae</taxon>
        <taxon>Deinococcus</taxon>
    </lineage>
</organism>
<dbReference type="GO" id="GO:0032259">
    <property type="term" value="P:methylation"/>
    <property type="evidence" value="ECO:0007669"/>
    <property type="project" value="UniProtKB-KW"/>
</dbReference>
<dbReference type="InterPro" id="IPR029052">
    <property type="entry name" value="Metallo-depent_PP-like"/>
</dbReference>
<evidence type="ECO:0000313" key="4">
    <source>
        <dbReference type="Proteomes" id="UP000632222"/>
    </source>
</evidence>
<dbReference type="RefSeq" id="WP_229684624.1">
    <property type="nucleotide sequence ID" value="NZ_BMOD01000002.1"/>
</dbReference>
<dbReference type="InterPro" id="IPR050126">
    <property type="entry name" value="Ap4A_hydrolase"/>
</dbReference>
<dbReference type="Pfam" id="PF12850">
    <property type="entry name" value="Metallophos_2"/>
    <property type="match status" value="1"/>
</dbReference>
<dbReference type="PANTHER" id="PTHR42850">
    <property type="entry name" value="METALLOPHOSPHOESTERASE"/>
    <property type="match status" value="1"/>
</dbReference>
<comment type="similarity">
    <text evidence="1">Belongs to the metallophosphoesterase superfamily. YfcE family.</text>
</comment>
<keyword evidence="3" id="KW-0808">Transferase</keyword>
<comment type="caution">
    <text evidence="3">The sequence shown here is derived from an EMBL/GenBank/DDBJ whole genome shotgun (WGS) entry which is preliminary data.</text>
</comment>
<dbReference type="CDD" id="cd00838">
    <property type="entry name" value="MPP_superfamily"/>
    <property type="match status" value="1"/>
</dbReference>
<reference evidence="4" key="1">
    <citation type="journal article" date="2019" name="Int. J. Syst. Evol. Microbiol.">
        <title>The Global Catalogue of Microorganisms (GCM) 10K type strain sequencing project: providing services to taxonomists for standard genome sequencing and annotation.</title>
        <authorList>
            <consortium name="The Broad Institute Genomics Platform"/>
            <consortium name="The Broad Institute Genome Sequencing Center for Infectious Disease"/>
            <person name="Wu L."/>
            <person name="Ma J."/>
        </authorList>
    </citation>
    <scope>NUCLEOTIDE SEQUENCE [LARGE SCALE GENOMIC DNA]</scope>
    <source>
        <strain evidence="4">JCM 14370</strain>
    </source>
</reference>
<evidence type="ECO:0000259" key="2">
    <source>
        <dbReference type="Pfam" id="PF12850"/>
    </source>
</evidence>
<evidence type="ECO:0000256" key="1">
    <source>
        <dbReference type="ARBA" id="ARBA00008950"/>
    </source>
</evidence>
<dbReference type="PIRSF" id="PIRSF000883">
    <property type="entry name" value="Pesterase_MJ0912"/>
    <property type="match status" value="1"/>
</dbReference>
<proteinExistence type="inferred from homology"/>
<evidence type="ECO:0000313" key="3">
    <source>
        <dbReference type="EMBL" id="GGJ23142.1"/>
    </source>
</evidence>
<name>A0ABQ2CW73_9DEIO</name>
<gene>
    <name evidence="3" type="ORF">GCM10008938_06650</name>
</gene>
<accession>A0ABQ2CW73</accession>
<dbReference type="PANTHER" id="PTHR42850:SF2">
    <property type="entry name" value="BLL5683 PROTEIN"/>
    <property type="match status" value="1"/>
</dbReference>
<sequence length="260" mass="28763">MDLQEPVRIAAISDIHSNLLALQAVWEDLQKHSPDLVVCLGDHLWGSLQPRLVADFLMEHGVLCISGNQDRSIHSPTEQEKASADFAFLHSELSEHHLQWLLEMPATLNLPGVLLCHGTPTSDTTYLLETVTEHGVRLASEAEILQRLDHETAPLVLCGHSHVARVVQAGNQLIVNPGSVGIPAYDDDVPYPHVMESGSPHARYALLSRTGSGWSVSLQNVVYDWEVTAQTAALRGRSDRACWIRTGRVEPFNFTQNHLQ</sequence>
<dbReference type="Gene3D" id="3.60.21.10">
    <property type="match status" value="1"/>
</dbReference>
<dbReference type="GO" id="GO:0008168">
    <property type="term" value="F:methyltransferase activity"/>
    <property type="evidence" value="ECO:0007669"/>
    <property type="project" value="UniProtKB-KW"/>
</dbReference>
<dbReference type="SUPFAM" id="SSF56300">
    <property type="entry name" value="Metallo-dependent phosphatases"/>
    <property type="match status" value="1"/>
</dbReference>
<keyword evidence="3" id="KW-0489">Methyltransferase</keyword>